<dbReference type="SUPFAM" id="SSF52141">
    <property type="entry name" value="Uracil-DNA glycosylase-like"/>
    <property type="match status" value="1"/>
</dbReference>
<organism evidence="9 10">
    <name type="scientific">Candidatus Yanofskybacteria bacterium CG10_big_fil_rev_8_21_14_0_10_46_23</name>
    <dbReference type="NCBI Taxonomy" id="1975098"/>
    <lineage>
        <taxon>Bacteria</taxon>
        <taxon>Candidatus Yanofskyibacteriota</taxon>
    </lineage>
</organism>
<dbReference type="SMART" id="SM00986">
    <property type="entry name" value="UDG"/>
    <property type="match status" value="1"/>
</dbReference>
<dbReference type="InterPro" id="IPR051536">
    <property type="entry name" value="UDG_Type-4/5"/>
</dbReference>
<accession>A0A2H0R3P7</accession>
<keyword evidence="7" id="KW-0234">DNA repair</keyword>
<keyword evidence="2" id="KW-0479">Metal-binding</keyword>
<gene>
    <name evidence="9" type="ORF">COV31_03265</name>
</gene>
<dbReference type="InterPro" id="IPR036895">
    <property type="entry name" value="Uracil-DNA_glycosylase-like_sf"/>
</dbReference>
<name>A0A2H0R3P7_9BACT</name>
<keyword evidence="4" id="KW-0378">Hydrolase</keyword>
<evidence type="ECO:0000256" key="3">
    <source>
        <dbReference type="ARBA" id="ARBA00022763"/>
    </source>
</evidence>
<reference evidence="9 10" key="1">
    <citation type="submission" date="2017-09" db="EMBL/GenBank/DDBJ databases">
        <title>Depth-based differentiation of microbial function through sediment-hosted aquifers and enrichment of novel symbionts in the deep terrestrial subsurface.</title>
        <authorList>
            <person name="Probst A.J."/>
            <person name="Ladd B."/>
            <person name="Jarett J.K."/>
            <person name="Geller-Mcgrath D.E."/>
            <person name="Sieber C.M."/>
            <person name="Emerson J.B."/>
            <person name="Anantharaman K."/>
            <person name="Thomas B.C."/>
            <person name="Malmstrom R."/>
            <person name="Stieglmeier M."/>
            <person name="Klingl A."/>
            <person name="Woyke T."/>
            <person name="Ryan C.M."/>
            <person name="Banfield J.F."/>
        </authorList>
    </citation>
    <scope>NUCLEOTIDE SEQUENCE [LARGE SCALE GENOMIC DNA]</scope>
    <source>
        <strain evidence="9">CG10_big_fil_rev_8_21_14_0_10_46_23</strain>
    </source>
</reference>
<dbReference type="GO" id="GO:0006281">
    <property type="term" value="P:DNA repair"/>
    <property type="evidence" value="ECO:0007669"/>
    <property type="project" value="UniProtKB-KW"/>
</dbReference>
<evidence type="ECO:0000256" key="6">
    <source>
        <dbReference type="ARBA" id="ARBA00023014"/>
    </source>
</evidence>
<comment type="caution">
    <text evidence="9">The sequence shown here is derived from an EMBL/GenBank/DDBJ whole genome shotgun (WGS) entry which is preliminary data.</text>
</comment>
<dbReference type="Proteomes" id="UP000230232">
    <property type="component" value="Unassembled WGS sequence"/>
</dbReference>
<dbReference type="PANTHER" id="PTHR33693:SF1">
    <property type="entry name" value="TYPE-4 URACIL-DNA GLYCOSYLASE"/>
    <property type="match status" value="1"/>
</dbReference>
<feature type="domain" description="Uracil-DNA glycosylase-like" evidence="8">
    <location>
        <begin position="25"/>
        <end position="169"/>
    </location>
</feature>
<evidence type="ECO:0000256" key="2">
    <source>
        <dbReference type="ARBA" id="ARBA00022723"/>
    </source>
</evidence>
<protein>
    <recommendedName>
        <fullName evidence="8">Uracil-DNA glycosylase-like domain-containing protein</fullName>
    </recommendedName>
</protein>
<evidence type="ECO:0000259" key="8">
    <source>
        <dbReference type="SMART" id="SM00986"/>
    </source>
</evidence>
<keyword evidence="6" id="KW-0411">Iron-sulfur</keyword>
<evidence type="ECO:0000256" key="4">
    <source>
        <dbReference type="ARBA" id="ARBA00022801"/>
    </source>
</evidence>
<keyword evidence="1" id="KW-0004">4Fe-4S</keyword>
<dbReference type="SMART" id="SM00987">
    <property type="entry name" value="UreE_C"/>
    <property type="match status" value="1"/>
</dbReference>
<dbReference type="EMBL" id="PCXO01000012">
    <property type="protein sequence ID" value="PIR41133.1"/>
    <property type="molecule type" value="Genomic_DNA"/>
</dbReference>
<evidence type="ECO:0000313" key="9">
    <source>
        <dbReference type="EMBL" id="PIR41133.1"/>
    </source>
</evidence>
<dbReference type="AlphaFoldDB" id="A0A2H0R3P7"/>
<proteinExistence type="predicted"/>
<dbReference type="CDD" id="cd10030">
    <property type="entry name" value="UDG-F4_TTUDGA_SPO1dp_like"/>
    <property type="match status" value="1"/>
</dbReference>
<dbReference type="Gene3D" id="3.40.470.10">
    <property type="entry name" value="Uracil-DNA glycosylase-like domain"/>
    <property type="match status" value="1"/>
</dbReference>
<dbReference type="GO" id="GO:0051539">
    <property type="term" value="F:4 iron, 4 sulfur cluster binding"/>
    <property type="evidence" value="ECO:0007669"/>
    <property type="project" value="UniProtKB-KW"/>
</dbReference>
<dbReference type="PANTHER" id="PTHR33693">
    <property type="entry name" value="TYPE-5 URACIL-DNA GLYCOSYLASE"/>
    <property type="match status" value="1"/>
</dbReference>
<evidence type="ECO:0000313" key="10">
    <source>
        <dbReference type="Proteomes" id="UP000230232"/>
    </source>
</evidence>
<sequence length="190" mass="21536">MAKLQQLTELNKNIRDKFKGRKIISGKGRVTTGLMVLGGNPDKKDLEKGRIFAGEDGKVFRRLLKEHKLKATDFYITPAVKFRPKTEKPKAKEVKRSSFFLKQEIKIVEPDLIIALGEVALKGLGVKLPLMNIRGRRVRFGDMNLFATYSPGNIIENPNLHSKASQDFHKLGEMIQEIKALRKARKKVIA</sequence>
<keyword evidence="3" id="KW-0227">DNA damage</keyword>
<keyword evidence="5" id="KW-0408">Iron</keyword>
<evidence type="ECO:0000256" key="5">
    <source>
        <dbReference type="ARBA" id="ARBA00023004"/>
    </source>
</evidence>
<dbReference type="InterPro" id="IPR005122">
    <property type="entry name" value="Uracil-DNA_glycosylase-like"/>
</dbReference>
<dbReference type="GO" id="GO:0046872">
    <property type="term" value="F:metal ion binding"/>
    <property type="evidence" value="ECO:0007669"/>
    <property type="project" value="UniProtKB-KW"/>
</dbReference>
<dbReference type="Pfam" id="PF03167">
    <property type="entry name" value="UDG"/>
    <property type="match status" value="1"/>
</dbReference>
<evidence type="ECO:0000256" key="1">
    <source>
        <dbReference type="ARBA" id="ARBA00022485"/>
    </source>
</evidence>
<dbReference type="GO" id="GO:0097506">
    <property type="term" value="F:deaminated base DNA N-glycosylase activity"/>
    <property type="evidence" value="ECO:0007669"/>
    <property type="project" value="UniProtKB-ARBA"/>
</dbReference>
<evidence type="ECO:0000256" key="7">
    <source>
        <dbReference type="ARBA" id="ARBA00023204"/>
    </source>
</evidence>